<evidence type="ECO:0000313" key="3">
    <source>
        <dbReference type="Proteomes" id="UP000217790"/>
    </source>
</evidence>
<proteinExistence type="predicted"/>
<accession>A0A2H3D3A0</accession>
<evidence type="ECO:0000313" key="2">
    <source>
        <dbReference type="EMBL" id="PBK89761.1"/>
    </source>
</evidence>
<feature type="compositionally biased region" description="Polar residues" evidence="1">
    <location>
        <begin position="192"/>
        <end position="202"/>
    </location>
</feature>
<dbReference type="Proteomes" id="UP000217790">
    <property type="component" value="Unassembled WGS sequence"/>
</dbReference>
<feature type="compositionally biased region" description="Polar residues" evidence="1">
    <location>
        <begin position="32"/>
        <end position="44"/>
    </location>
</feature>
<dbReference type="OrthoDB" id="2871966at2759"/>
<feature type="region of interest" description="Disordered" evidence="1">
    <location>
        <begin position="127"/>
        <end position="152"/>
    </location>
</feature>
<reference evidence="3" key="1">
    <citation type="journal article" date="2017" name="Nat. Ecol. Evol.">
        <title>Genome expansion and lineage-specific genetic innovations in the forest pathogenic fungi Armillaria.</title>
        <authorList>
            <person name="Sipos G."/>
            <person name="Prasanna A.N."/>
            <person name="Walter M.C."/>
            <person name="O'Connor E."/>
            <person name="Balint B."/>
            <person name="Krizsan K."/>
            <person name="Kiss B."/>
            <person name="Hess J."/>
            <person name="Varga T."/>
            <person name="Slot J."/>
            <person name="Riley R."/>
            <person name="Boka B."/>
            <person name="Rigling D."/>
            <person name="Barry K."/>
            <person name="Lee J."/>
            <person name="Mihaltcheva S."/>
            <person name="LaButti K."/>
            <person name="Lipzen A."/>
            <person name="Waldron R."/>
            <person name="Moloney N.M."/>
            <person name="Sperisen C."/>
            <person name="Kredics L."/>
            <person name="Vagvoelgyi C."/>
            <person name="Patrignani A."/>
            <person name="Fitzpatrick D."/>
            <person name="Nagy I."/>
            <person name="Doyle S."/>
            <person name="Anderson J.B."/>
            <person name="Grigoriev I.V."/>
            <person name="Gueldener U."/>
            <person name="Muensterkoetter M."/>
            <person name="Nagy L.G."/>
        </authorList>
    </citation>
    <scope>NUCLEOTIDE SEQUENCE [LARGE SCALE GENOMIC DNA]</scope>
    <source>
        <strain evidence="3">Ar21-2</strain>
    </source>
</reference>
<dbReference type="AlphaFoldDB" id="A0A2H3D3A0"/>
<feature type="compositionally biased region" description="Low complexity" evidence="1">
    <location>
        <begin position="136"/>
        <end position="149"/>
    </location>
</feature>
<organism evidence="2 3">
    <name type="scientific">Armillaria gallica</name>
    <name type="common">Bulbous honey fungus</name>
    <name type="synonym">Armillaria bulbosa</name>
    <dbReference type="NCBI Taxonomy" id="47427"/>
    <lineage>
        <taxon>Eukaryota</taxon>
        <taxon>Fungi</taxon>
        <taxon>Dikarya</taxon>
        <taxon>Basidiomycota</taxon>
        <taxon>Agaricomycotina</taxon>
        <taxon>Agaricomycetes</taxon>
        <taxon>Agaricomycetidae</taxon>
        <taxon>Agaricales</taxon>
        <taxon>Marasmiineae</taxon>
        <taxon>Physalacriaceae</taxon>
        <taxon>Armillaria</taxon>
    </lineage>
</organism>
<sequence>MVFSSQDSFSKREGSKRTPQPRSPDASEHTNHSSTTSQASVPLESGFQQIPQLSFNTFRQQNPVCSSPPTVYLTGPLELDEADHGTYSNTVGHGALATRYSNAARRTAFVPDDWIETILESASDVIPETDAPTFGSKSSPSPDLLPVSPRVRSPRTLGLIDELTDTMAMNALHLGPATQPSSPSLEPDVIHNGQTSRDSQTLSPSPSQSFASQSSENSLGSVGYKSALTQLRDTLGPLTNLLTLVPRCQGCDVVLLKSSSISFAGTAPPYLQELQAGTPCGLDYVLLICPGCLQPYCEGCSERIRVPDQGGTWFRTAMNCCNHVGLRGLLNVLSDLDETDGLLHPRIADLLRIINDSFVKRQPVHSLAGPIIRCSKLLKLMDEMFHAFMLDEISLDSDSWRVYDQMARLMWTFSCDSQLRLLIKMDTYIFSHNADRTSRWIRDGLQEDWDHRLPTLVSLRRRISLIEKVLQKYRGCGLRGPMESPYKCATMVHLKAIQAEWKEQ</sequence>
<feature type="compositionally biased region" description="Low complexity" evidence="1">
    <location>
        <begin position="203"/>
        <end position="218"/>
    </location>
</feature>
<dbReference type="OMA" id="DDWIETI"/>
<dbReference type="InParanoid" id="A0A2H3D3A0"/>
<feature type="region of interest" description="Disordered" evidence="1">
    <location>
        <begin position="1"/>
        <end position="44"/>
    </location>
</feature>
<keyword evidence="3" id="KW-1185">Reference proteome</keyword>
<dbReference type="EMBL" id="KZ293667">
    <property type="protein sequence ID" value="PBK89761.1"/>
    <property type="molecule type" value="Genomic_DNA"/>
</dbReference>
<evidence type="ECO:0000256" key="1">
    <source>
        <dbReference type="SAM" id="MobiDB-lite"/>
    </source>
</evidence>
<gene>
    <name evidence="2" type="ORF">ARMGADRAFT_1167141</name>
</gene>
<protein>
    <submittedName>
        <fullName evidence="2">Uncharacterized protein</fullName>
    </submittedName>
</protein>
<feature type="region of interest" description="Disordered" evidence="1">
    <location>
        <begin position="173"/>
        <end position="218"/>
    </location>
</feature>
<name>A0A2H3D3A0_ARMGA</name>